<dbReference type="EMBL" id="CAJOBH010243975">
    <property type="protein sequence ID" value="CAF5118766.1"/>
    <property type="molecule type" value="Genomic_DNA"/>
</dbReference>
<dbReference type="Proteomes" id="UP000681967">
    <property type="component" value="Unassembled WGS sequence"/>
</dbReference>
<comment type="caution">
    <text evidence="1">The sequence shown here is derived from an EMBL/GenBank/DDBJ whole genome shotgun (WGS) entry which is preliminary data.</text>
</comment>
<dbReference type="Gene3D" id="3.60.10.10">
    <property type="entry name" value="Endonuclease/exonuclease/phosphatase"/>
    <property type="match status" value="1"/>
</dbReference>
<dbReference type="InterPro" id="IPR036691">
    <property type="entry name" value="Endo/exonu/phosph_ase_sf"/>
</dbReference>
<name>A0A8S3FDR0_9BILA</name>
<feature type="non-terminal residue" evidence="1">
    <location>
        <position position="1"/>
    </location>
</feature>
<evidence type="ECO:0008006" key="3">
    <source>
        <dbReference type="Google" id="ProtNLM"/>
    </source>
</evidence>
<proteinExistence type="predicted"/>
<reference evidence="1" key="1">
    <citation type="submission" date="2021-02" db="EMBL/GenBank/DDBJ databases">
        <authorList>
            <person name="Nowell W R."/>
        </authorList>
    </citation>
    <scope>NUCLEOTIDE SEQUENCE</scope>
</reference>
<evidence type="ECO:0000313" key="2">
    <source>
        <dbReference type="Proteomes" id="UP000681967"/>
    </source>
</evidence>
<dbReference type="SUPFAM" id="SSF56219">
    <property type="entry name" value="DNase I-like"/>
    <property type="match status" value="1"/>
</dbReference>
<gene>
    <name evidence="1" type="ORF">BYL167_LOCUS66752</name>
</gene>
<dbReference type="AlphaFoldDB" id="A0A8S3FDR0"/>
<organism evidence="1 2">
    <name type="scientific">Rotaria magnacalcarata</name>
    <dbReference type="NCBI Taxonomy" id="392030"/>
    <lineage>
        <taxon>Eukaryota</taxon>
        <taxon>Metazoa</taxon>
        <taxon>Spiralia</taxon>
        <taxon>Gnathifera</taxon>
        <taxon>Rotifera</taxon>
        <taxon>Eurotatoria</taxon>
        <taxon>Bdelloidea</taxon>
        <taxon>Philodinida</taxon>
        <taxon>Philodinidae</taxon>
        <taxon>Rotaria</taxon>
    </lineage>
</organism>
<protein>
    <recommendedName>
        <fullName evidence="3">Craniofacial development protein 2-like</fullName>
    </recommendedName>
</protein>
<evidence type="ECO:0000313" key="1">
    <source>
        <dbReference type="EMBL" id="CAF5118766.1"/>
    </source>
</evidence>
<accession>A0A8S3FDR0</accession>
<sequence length="164" mass="18087">MTNENEQTKLVTTTRGAAVCLGLAASAACKNLGAQWEAVSSRIVTARIECRLVPITIVAVYAPINPSNGVKHNIETCDEFYKTPQATIDKTHKSDMIMIMGDFNARVGVEQVNIVGGTVGNHAIDKQNQNDRRLVDFCLFNSFIITNTFFPHKAVHQGTWMHPK</sequence>